<dbReference type="EMBL" id="ASGP02000002">
    <property type="protein sequence ID" value="KAH9522518.1"/>
    <property type="molecule type" value="Genomic_DNA"/>
</dbReference>
<organism evidence="2 3">
    <name type="scientific">Dermatophagoides farinae</name>
    <name type="common">American house dust mite</name>
    <dbReference type="NCBI Taxonomy" id="6954"/>
    <lineage>
        <taxon>Eukaryota</taxon>
        <taxon>Metazoa</taxon>
        <taxon>Ecdysozoa</taxon>
        <taxon>Arthropoda</taxon>
        <taxon>Chelicerata</taxon>
        <taxon>Arachnida</taxon>
        <taxon>Acari</taxon>
        <taxon>Acariformes</taxon>
        <taxon>Sarcoptiformes</taxon>
        <taxon>Astigmata</taxon>
        <taxon>Psoroptidia</taxon>
        <taxon>Analgoidea</taxon>
        <taxon>Pyroglyphidae</taxon>
        <taxon>Dermatophagoidinae</taxon>
        <taxon>Dermatophagoides</taxon>
    </lineage>
</organism>
<keyword evidence="3" id="KW-1185">Reference proteome</keyword>
<evidence type="ECO:0000313" key="3">
    <source>
        <dbReference type="Proteomes" id="UP000790347"/>
    </source>
</evidence>
<reference evidence="2" key="1">
    <citation type="submission" date="2013-05" db="EMBL/GenBank/DDBJ databases">
        <authorList>
            <person name="Yim A.K.Y."/>
            <person name="Chan T.F."/>
            <person name="Ji K.M."/>
            <person name="Liu X.Y."/>
            <person name="Zhou J.W."/>
            <person name="Li R.Q."/>
            <person name="Yang K.Y."/>
            <person name="Li J."/>
            <person name="Li M."/>
            <person name="Law P.T.W."/>
            <person name="Wu Y.L."/>
            <person name="Cai Z.L."/>
            <person name="Qin H."/>
            <person name="Bao Y."/>
            <person name="Leung R.K.K."/>
            <person name="Ng P.K.S."/>
            <person name="Zou J."/>
            <person name="Zhong X.J."/>
            <person name="Ran P.X."/>
            <person name="Zhong N.S."/>
            <person name="Liu Z.G."/>
            <person name="Tsui S.K.W."/>
        </authorList>
    </citation>
    <scope>NUCLEOTIDE SEQUENCE</scope>
    <source>
        <strain evidence="2">Derf</strain>
        <tissue evidence="2">Whole organism</tissue>
    </source>
</reference>
<name>A0A922L7U0_DERFA</name>
<evidence type="ECO:0000313" key="2">
    <source>
        <dbReference type="EMBL" id="KAH9522518.1"/>
    </source>
</evidence>
<sequence>MNGRFGCVKRKKKNRFRSNEKTTFHFIIIFISIQSILGFLSNDDYFINESWSSEIIIVCRVLPPPPSLSFSEIVFIASWINPNKKDHVETPTNI</sequence>
<proteinExistence type="predicted"/>
<keyword evidence="1" id="KW-0472">Membrane</keyword>
<feature type="transmembrane region" description="Helical" evidence="1">
    <location>
        <begin position="21"/>
        <end position="40"/>
    </location>
</feature>
<accession>A0A922L7U0</accession>
<dbReference type="Proteomes" id="UP000790347">
    <property type="component" value="Unassembled WGS sequence"/>
</dbReference>
<protein>
    <submittedName>
        <fullName evidence="2">Uncharacterized protein</fullName>
    </submittedName>
</protein>
<comment type="caution">
    <text evidence="2">The sequence shown here is derived from an EMBL/GenBank/DDBJ whole genome shotgun (WGS) entry which is preliminary data.</text>
</comment>
<keyword evidence="1" id="KW-0812">Transmembrane</keyword>
<keyword evidence="1" id="KW-1133">Transmembrane helix</keyword>
<dbReference type="AlphaFoldDB" id="A0A922L7U0"/>
<gene>
    <name evidence="2" type="ORF">DERF_006084</name>
</gene>
<evidence type="ECO:0000256" key="1">
    <source>
        <dbReference type="SAM" id="Phobius"/>
    </source>
</evidence>
<reference evidence="2" key="2">
    <citation type="journal article" date="2022" name="Res Sq">
        <title>Comparative Genomics Reveals Insights into the Divergent Evolution of Astigmatic Mites and Household Pest Adaptations.</title>
        <authorList>
            <person name="Xiong Q."/>
            <person name="Wan A.T.-Y."/>
            <person name="Liu X.-Y."/>
            <person name="Fung C.S.-H."/>
            <person name="Xiao X."/>
            <person name="Malainual N."/>
            <person name="Hou J."/>
            <person name="Wang L."/>
            <person name="Wang M."/>
            <person name="Yang K."/>
            <person name="Cui Y."/>
            <person name="Leung E."/>
            <person name="Nong W."/>
            <person name="Shin S.-K."/>
            <person name="Au S."/>
            <person name="Jeong K.Y."/>
            <person name="Chew F.T."/>
            <person name="Hui J."/>
            <person name="Leung T.F."/>
            <person name="Tungtrongchitr A."/>
            <person name="Zhong N."/>
            <person name="Liu Z."/>
            <person name="Tsui S."/>
        </authorList>
    </citation>
    <scope>NUCLEOTIDE SEQUENCE</scope>
    <source>
        <strain evidence="2">Derf</strain>
        <tissue evidence="2">Whole organism</tissue>
    </source>
</reference>